<dbReference type="Proteomes" id="UP000885706">
    <property type="component" value="Unassembled WGS sequence"/>
</dbReference>
<gene>
    <name evidence="2" type="ORF">ENF30_00135</name>
</gene>
<proteinExistence type="predicted"/>
<organism evidence="2">
    <name type="scientific">Desulfofervidus auxilii</name>
    <dbReference type="NCBI Taxonomy" id="1621989"/>
    <lineage>
        <taxon>Bacteria</taxon>
        <taxon>Pseudomonadati</taxon>
        <taxon>Thermodesulfobacteriota</taxon>
        <taxon>Candidatus Desulfofervidia</taxon>
        <taxon>Candidatus Desulfofervidales</taxon>
        <taxon>Candidatus Desulfofervidaceae</taxon>
        <taxon>Candidatus Desulfofervidus</taxon>
    </lineage>
</organism>
<protein>
    <submittedName>
        <fullName evidence="2">Chromosomal protein MC1</fullName>
    </submittedName>
</protein>
<dbReference type="GO" id="GO:0042262">
    <property type="term" value="P:DNA protection"/>
    <property type="evidence" value="ECO:0007669"/>
    <property type="project" value="InterPro"/>
</dbReference>
<evidence type="ECO:0000256" key="1">
    <source>
        <dbReference type="ARBA" id="ARBA00023125"/>
    </source>
</evidence>
<dbReference type="AlphaFoldDB" id="A0A7V0I9G4"/>
<dbReference type="SUPFAM" id="SSF102875">
    <property type="entry name" value="Chromosomal protein MC1"/>
    <property type="match status" value="1"/>
</dbReference>
<dbReference type="Pfam" id="PF05854">
    <property type="entry name" value="MC1"/>
    <property type="match status" value="1"/>
</dbReference>
<dbReference type="InterPro" id="IPR036620">
    <property type="entry name" value="MC1_sf"/>
</dbReference>
<evidence type="ECO:0000313" key="2">
    <source>
        <dbReference type="EMBL" id="HDD35189.1"/>
    </source>
</evidence>
<dbReference type="Gene3D" id="3.10.470.10">
    <property type="entry name" value="Chromosomal protein MC1"/>
    <property type="match status" value="1"/>
</dbReference>
<comment type="caution">
    <text evidence="2">The sequence shown here is derived from an EMBL/GenBank/DDBJ whole genome shotgun (WGS) entry which is preliminary data.</text>
</comment>
<accession>A0A7V0I9G4</accession>
<sequence>MARKKAKAKKYYVLKRGNKISIFTGRSPRQAALKAATRGIKDIRLRERGRRNKDGTYTIHIFKGSTKVVSAPANRPSWLPAKVKKPIVKKVGVERVKKI</sequence>
<dbReference type="InterPro" id="IPR008674">
    <property type="entry name" value="MC1"/>
</dbReference>
<keyword evidence="1" id="KW-0238">DNA-binding</keyword>
<name>A0A7V0I9G4_DESA2</name>
<reference evidence="2" key="1">
    <citation type="journal article" date="2020" name="mSystems">
        <title>Genome- and Community-Level Interaction Insights into Carbon Utilization and Element Cycling Functions of Hydrothermarchaeota in Hydrothermal Sediment.</title>
        <authorList>
            <person name="Zhou Z."/>
            <person name="Liu Y."/>
            <person name="Xu W."/>
            <person name="Pan J."/>
            <person name="Luo Z.H."/>
            <person name="Li M."/>
        </authorList>
    </citation>
    <scope>NUCLEOTIDE SEQUENCE [LARGE SCALE GENOMIC DNA]</scope>
    <source>
        <strain evidence="2">HyVt-113</strain>
    </source>
</reference>
<dbReference type="EMBL" id="DQWQ01000007">
    <property type="protein sequence ID" value="HDD35189.1"/>
    <property type="molecule type" value="Genomic_DNA"/>
</dbReference>